<proteinExistence type="predicted"/>
<name>X0TV70_9ZZZZ</name>
<dbReference type="InterPro" id="IPR008775">
    <property type="entry name" value="Phytyl_CoA_dOase-like"/>
</dbReference>
<evidence type="ECO:0000313" key="1">
    <source>
        <dbReference type="EMBL" id="GAF80015.1"/>
    </source>
</evidence>
<protein>
    <recommendedName>
        <fullName evidence="2">Fe2OG dioxygenase domain-containing protein</fullName>
    </recommendedName>
</protein>
<dbReference type="AlphaFoldDB" id="X0TV70"/>
<organism evidence="1">
    <name type="scientific">marine sediment metagenome</name>
    <dbReference type="NCBI Taxonomy" id="412755"/>
    <lineage>
        <taxon>unclassified sequences</taxon>
        <taxon>metagenomes</taxon>
        <taxon>ecological metagenomes</taxon>
    </lineage>
</organism>
<feature type="non-terminal residue" evidence="1">
    <location>
        <position position="290"/>
    </location>
</feature>
<dbReference type="Gene3D" id="2.60.120.620">
    <property type="entry name" value="q2cbj1_9rhob like domain"/>
    <property type="match status" value="1"/>
</dbReference>
<accession>X0TV70</accession>
<dbReference type="Pfam" id="PF05721">
    <property type="entry name" value="PhyH"/>
    <property type="match status" value="1"/>
</dbReference>
<dbReference type="PANTHER" id="PTHR31630">
    <property type="entry name" value="PHYTANOYL-COA DIOXYGENASE-RELATED-RELATED"/>
    <property type="match status" value="1"/>
</dbReference>
<dbReference type="SUPFAM" id="SSF51197">
    <property type="entry name" value="Clavaminate synthase-like"/>
    <property type="match status" value="1"/>
</dbReference>
<dbReference type="PANTHER" id="PTHR31630:SF8">
    <property type="entry name" value="JMJC DOMAIN-CONTAINING PROTEIN"/>
    <property type="match status" value="1"/>
</dbReference>
<reference evidence="1" key="1">
    <citation type="journal article" date="2014" name="Front. Microbiol.">
        <title>High frequency of phylogenetically diverse reductive dehalogenase-homologous genes in deep subseafloor sedimentary metagenomes.</title>
        <authorList>
            <person name="Kawai M."/>
            <person name="Futagami T."/>
            <person name="Toyoda A."/>
            <person name="Takaki Y."/>
            <person name="Nishi S."/>
            <person name="Hori S."/>
            <person name="Arai W."/>
            <person name="Tsubouchi T."/>
            <person name="Morono Y."/>
            <person name="Uchiyama I."/>
            <person name="Ito T."/>
            <person name="Fujiyama A."/>
            <person name="Inagaki F."/>
            <person name="Takami H."/>
        </authorList>
    </citation>
    <scope>NUCLEOTIDE SEQUENCE</scope>
    <source>
        <strain evidence="1">Expedition CK06-06</strain>
    </source>
</reference>
<comment type="caution">
    <text evidence="1">The sequence shown here is derived from an EMBL/GenBank/DDBJ whole genome shotgun (WGS) entry which is preliminary data.</text>
</comment>
<sequence>MICIVDIPDKYIKTMLDYAQIKADLATRGYALVPLLSDTQLAEIYQDISHYLAHLPRREGSQIHLSPEELVAPLSRERVKALRSIWPLHHTFGAPVEATAFQLPSVCRLREDPDLYALYRELLGSSDLLVNTDRFCCKLPGSGETEFIHIDGDPHYTRDADPADYQSMIFATDSCFYAIPGSHTEAYHQNMVSHYTYLERRAKPRTMTMIDRKRDPLDLEGQLETIQVPKGSLLIWSDRLWHASKPNRGPGLRLALYFGYQRLDGLARGVTREASVASWQTGRRPPHYPS</sequence>
<evidence type="ECO:0008006" key="2">
    <source>
        <dbReference type="Google" id="ProtNLM"/>
    </source>
</evidence>
<gene>
    <name evidence="1" type="ORF">S01H1_16231</name>
</gene>
<dbReference type="EMBL" id="BARS01008522">
    <property type="protein sequence ID" value="GAF80015.1"/>
    <property type="molecule type" value="Genomic_DNA"/>
</dbReference>